<evidence type="ECO:0000313" key="5">
    <source>
        <dbReference type="Proteomes" id="UP000639772"/>
    </source>
</evidence>
<evidence type="ECO:0000313" key="2">
    <source>
        <dbReference type="EMBL" id="KAG0446105.1"/>
    </source>
</evidence>
<feature type="compositionally biased region" description="Basic and acidic residues" evidence="1">
    <location>
        <begin position="162"/>
        <end position="181"/>
    </location>
</feature>
<proteinExistence type="predicted"/>
<feature type="region of interest" description="Disordered" evidence="1">
    <location>
        <begin position="66"/>
        <end position="86"/>
    </location>
</feature>
<dbReference type="Proteomes" id="UP000636800">
    <property type="component" value="Unassembled WGS sequence"/>
</dbReference>
<organism evidence="3 4">
    <name type="scientific">Vanilla planifolia</name>
    <name type="common">Vanilla</name>
    <dbReference type="NCBI Taxonomy" id="51239"/>
    <lineage>
        <taxon>Eukaryota</taxon>
        <taxon>Viridiplantae</taxon>
        <taxon>Streptophyta</taxon>
        <taxon>Embryophyta</taxon>
        <taxon>Tracheophyta</taxon>
        <taxon>Spermatophyta</taxon>
        <taxon>Magnoliopsida</taxon>
        <taxon>Liliopsida</taxon>
        <taxon>Asparagales</taxon>
        <taxon>Orchidaceae</taxon>
        <taxon>Vanilloideae</taxon>
        <taxon>Vanilleae</taxon>
        <taxon>Vanilla</taxon>
    </lineage>
</organism>
<evidence type="ECO:0000256" key="1">
    <source>
        <dbReference type="SAM" id="MobiDB-lite"/>
    </source>
</evidence>
<evidence type="ECO:0000313" key="4">
    <source>
        <dbReference type="Proteomes" id="UP000636800"/>
    </source>
</evidence>
<evidence type="ECO:0000313" key="3">
    <source>
        <dbReference type="EMBL" id="KAG0446110.1"/>
    </source>
</evidence>
<keyword evidence="4" id="KW-1185">Reference proteome</keyword>
<sequence>MVARRKLSVVVGGFFMSLWLNTGWVDASWPDPSSAPSPAQQKTHLSRTRNQKRLTYLLTPSSIHVISETSSPPSHRKAEAHPGSLPDRGHEVRHCLAFIPPSELRPHVAQKLPHDRNPATIEACWPDLVGCRGPYASGSLWCSRTADLSRGPRRALLRTSRRWAESPDPTRRIPRIGDQDV</sequence>
<reference evidence="4 5" key="1">
    <citation type="journal article" date="2020" name="Nat. Food">
        <title>A phased Vanilla planifolia genome enables genetic improvement of flavour and production.</title>
        <authorList>
            <person name="Hasing T."/>
            <person name="Tang H."/>
            <person name="Brym M."/>
            <person name="Khazi F."/>
            <person name="Huang T."/>
            <person name="Chambers A.H."/>
        </authorList>
    </citation>
    <scope>NUCLEOTIDE SEQUENCE [LARGE SCALE GENOMIC DNA]</scope>
    <source>
        <tissue evidence="3">Leaf</tissue>
    </source>
</reference>
<dbReference type="EMBL" id="JADCNM010000615">
    <property type="protein sequence ID" value="KAG0446105.1"/>
    <property type="molecule type" value="Genomic_DNA"/>
</dbReference>
<gene>
    <name evidence="3" type="ORF">HPP92_028992</name>
    <name evidence="2" type="ORF">HPP92_029004</name>
</gene>
<feature type="region of interest" description="Disordered" evidence="1">
    <location>
        <begin position="31"/>
        <end position="50"/>
    </location>
</feature>
<feature type="region of interest" description="Disordered" evidence="1">
    <location>
        <begin position="159"/>
        <end position="181"/>
    </location>
</feature>
<protein>
    <submittedName>
        <fullName evidence="3">Uncharacterized protein</fullName>
    </submittedName>
</protein>
<dbReference type="EMBL" id="JADCNL010000614">
    <property type="protein sequence ID" value="KAG0446110.1"/>
    <property type="molecule type" value="Genomic_DNA"/>
</dbReference>
<name>A0A835U371_VANPL</name>
<comment type="caution">
    <text evidence="3">The sequence shown here is derived from an EMBL/GenBank/DDBJ whole genome shotgun (WGS) entry which is preliminary data.</text>
</comment>
<dbReference type="AlphaFoldDB" id="A0A835U371"/>
<accession>A0A835U371</accession>
<dbReference type="Proteomes" id="UP000639772">
    <property type="component" value="Unassembled WGS sequence"/>
</dbReference>